<keyword evidence="4 12" id="KW-0812">Transmembrane</keyword>
<organism evidence="13 14">
    <name type="scientific">Mycoemilia scoparia</name>
    <dbReference type="NCBI Taxonomy" id="417184"/>
    <lineage>
        <taxon>Eukaryota</taxon>
        <taxon>Fungi</taxon>
        <taxon>Fungi incertae sedis</taxon>
        <taxon>Zoopagomycota</taxon>
        <taxon>Kickxellomycotina</taxon>
        <taxon>Kickxellomycetes</taxon>
        <taxon>Kickxellales</taxon>
        <taxon>Kickxellaceae</taxon>
        <taxon>Mycoemilia</taxon>
    </lineage>
</organism>
<gene>
    <name evidence="13" type="primary">PAM17</name>
    <name evidence="13" type="ORF">H4219_001063</name>
</gene>
<dbReference type="AlphaFoldDB" id="A0A9W8A180"/>
<keyword evidence="8 12" id="KW-1133">Transmembrane helix</keyword>
<evidence type="ECO:0000256" key="2">
    <source>
        <dbReference type="ARBA" id="ARBA00006837"/>
    </source>
</evidence>
<keyword evidence="7" id="KW-0809">Transit peptide</keyword>
<comment type="subcellular location">
    <subcellularLocation>
        <location evidence="1 12">Mitochondrion inner membrane</location>
        <topology evidence="1 12">Multi-pass membrane protein</topology>
    </subcellularLocation>
</comment>
<comment type="similarity">
    <text evidence="2 12">Belongs to the PAM17 family.</text>
</comment>
<keyword evidence="11 12" id="KW-0472">Membrane</keyword>
<evidence type="ECO:0000313" key="14">
    <source>
        <dbReference type="Proteomes" id="UP001150538"/>
    </source>
</evidence>
<dbReference type="PANTHER" id="PTHR28021:SF1">
    <property type="entry name" value="PRESEQUENCE TRANSLOCATED-ASSOCIATED MOTOR SUBUNIT PAM17, MITOCHONDRIAL"/>
    <property type="match status" value="1"/>
</dbReference>
<comment type="caution">
    <text evidence="13">The sequence shown here is derived from an EMBL/GenBank/DDBJ whole genome shotgun (WGS) entry which is preliminary data.</text>
</comment>
<keyword evidence="10 12" id="KW-0496">Mitochondrion</keyword>
<dbReference type="OrthoDB" id="5970083at2759"/>
<feature type="transmembrane region" description="Helical" evidence="12">
    <location>
        <begin position="107"/>
        <end position="133"/>
    </location>
</feature>
<keyword evidence="14" id="KW-1185">Reference proteome</keyword>
<comment type="function">
    <text evidence="12">Component of the PAM complex, a complex required for the translocation of transit peptide-containing proteins from the inner membrane into the mitochondrial matrix in an ATP-dependent manner.</text>
</comment>
<evidence type="ECO:0000256" key="12">
    <source>
        <dbReference type="RuleBase" id="RU367146"/>
    </source>
</evidence>
<name>A0A9W8A180_9FUNG</name>
<proteinExistence type="inferred from homology"/>
<dbReference type="Pfam" id="PF08566">
    <property type="entry name" value="Pam17"/>
    <property type="match status" value="1"/>
</dbReference>
<evidence type="ECO:0000256" key="1">
    <source>
        <dbReference type="ARBA" id="ARBA00004448"/>
    </source>
</evidence>
<sequence length="207" mass="23579">MNRAHKALNLTALIRPSTNIRTTIPFATKNALAFRNYTTTTTDGSKDKNAGANTLTWNQFFDVRRRRRIYEKVATIPSTVLSLTIGGGYFSTITLDVSKTFMGLDPLLIFSGATMFCGAIGFVSGPTIGRYIWGMMNKKQAKLVESKEVEFFEHIKANRSNPAFNSPRNPLPDYYGEKILSLRDYRKWLRKQRDHERKGTFHMGLKK</sequence>
<accession>A0A9W8A180</accession>
<evidence type="ECO:0000256" key="5">
    <source>
        <dbReference type="ARBA" id="ARBA00022792"/>
    </source>
</evidence>
<evidence type="ECO:0000256" key="3">
    <source>
        <dbReference type="ARBA" id="ARBA00022448"/>
    </source>
</evidence>
<dbReference type="Proteomes" id="UP001150538">
    <property type="component" value="Unassembled WGS sequence"/>
</dbReference>
<evidence type="ECO:0000313" key="13">
    <source>
        <dbReference type="EMBL" id="KAJ1920827.1"/>
    </source>
</evidence>
<comment type="subunit">
    <text evidence="12">Component of the PAM complex.</text>
</comment>
<dbReference type="GO" id="GO:0001405">
    <property type="term" value="C:PAM complex, Tim23 associated import motor"/>
    <property type="evidence" value="ECO:0007669"/>
    <property type="project" value="UniProtKB-UniRule"/>
</dbReference>
<keyword evidence="9 12" id="KW-0811">Translocation</keyword>
<dbReference type="GO" id="GO:0030150">
    <property type="term" value="P:protein import into mitochondrial matrix"/>
    <property type="evidence" value="ECO:0007669"/>
    <property type="project" value="UniProtKB-UniRule"/>
</dbReference>
<evidence type="ECO:0000256" key="6">
    <source>
        <dbReference type="ARBA" id="ARBA00022927"/>
    </source>
</evidence>
<evidence type="ECO:0000256" key="10">
    <source>
        <dbReference type="ARBA" id="ARBA00023128"/>
    </source>
</evidence>
<evidence type="ECO:0000256" key="4">
    <source>
        <dbReference type="ARBA" id="ARBA00022692"/>
    </source>
</evidence>
<dbReference type="PANTHER" id="PTHR28021">
    <property type="entry name" value="PRESEQUENCE TRANSLOCATED-ASSOCIATED MOTOR SUBUNIT PAM17, MITOCHONDRIAL"/>
    <property type="match status" value="1"/>
</dbReference>
<feature type="transmembrane region" description="Helical" evidence="12">
    <location>
        <begin position="73"/>
        <end position="95"/>
    </location>
</feature>
<reference evidence="13" key="1">
    <citation type="submission" date="2022-07" db="EMBL/GenBank/DDBJ databases">
        <title>Phylogenomic reconstructions and comparative analyses of Kickxellomycotina fungi.</title>
        <authorList>
            <person name="Reynolds N.K."/>
            <person name="Stajich J.E."/>
            <person name="Barry K."/>
            <person name="Grigoriev I.V."/>
            <person name="Crous P."/>
            <person name="Smith M.E."/>
        </authorList>
    </citation>
    <scope>NUCLEOTIDE SEQUENCE</scope>
    <source>
        <strain evidence="13">NBRC 100468</strain>
    </source>
</reference>
<dbReference type="EMBL" id="JANBPU010000009">
    <property type="protein sequence ID" value="KAJ1920827.1"/>
    <property type="molecule type" value="Genomic_DNA"/>
</dbReference>
<keyword evidence="6 12" id="KW-0653">Protein transport</keyword>
<keyword evidence="3 12" id="KW-0813">Transport</keyword>
<evidence type="ECO:0000256" key="11">
    <source>
        <dbReference type="ARBA" id="ARBA00023136"/>
    </source>
</evidence>
<evidence type="ECO:0000256" key="7">
    <source>
        <dbReference type="ARBA" id="ARBA00022946"/>
    </source>
</evidence>
<dbReference type="InterPro" id="IPR013875">
    <property type="entry name" value="Pam17"/>
</dbReference>
<protein>
    <recommendedName>
        <fullName evidence="12">Presequence translocated-associated motor subunit PAM17</fullName>
    </recommendedName>
</protein>
<evidence type="ECO:0000256" key="9">
    <source>
        <dbReference type="ARBA" id="ARBA00023010"/>
    </source>
</evidence>
<keyword evidence="5 12" id="KW-0999">Mitochondrion inner membrane</keyword>
<evidence type="ECO:0000256" key="8">
    <source>
        <dbReference type="ARBA" id="ARBA00022989"/>
    </source>
</evidence>